<evidence type="ECO:0000313" key="4">
    <source>
        <dbReference type="Proteomes" id="UP001165685"/>
    </source>
</evidence>
<dbReference type="PANTHER" id="PTHR30204">
    <property type="entry name" value="REDOX-CYCLING DRUG-SENSING TRANSCRIPTIONAL ACTIVATOR SOXR"/>
    <property type="match status" value="1"/>
</dbReference>
<dbReference type="PANTHER" id="PTHR30204:SF90">
    <property type="entry name" value="HTH-TYPE TRANSCRIPTIONAL ACTIVATOR MTA"/>
    <property type="match status" value="1"/>
</dbReference>
<dbReference type="InterPro" id="IPR000551">
    <property type="entry name" value="MerR-type_HTH_dom"/>
</dbReference>
<name>A0ABT4THA1_9ACTN</name>
<proteinExistence type="predicted"/>
<accession>A0ABT4THA1</accession>
<dbReference type="Proteomes" id="UP001165685">
    <property type="component" value="Unassembled WGS sequence"/>
</dbReference>
<dbReference type="Gene3D" id="1.10.1660.10">
    <property type="match status" value="1"/>
</dbReference>
<dbReference type="InterPro" id="IPR012925">
    <property type="entry name" value="TipAS_dom"/>
</dbReference>
<dbReference type="InterPro" id="IPR009061">
    <property type="entry name" value="DNA-bd_dom_put_sf"/>
</dbReference>
<feature type="domain" description="HTH merR-type" evidence="2">
    <location>
        <begin position="7"/>
        <end position="76"/>
    </location>
</feature>
<dbReference type="SMART" id="SM00422">
    <property type="entry name" value="HTH_MERR"/>
    <property type="match status" value="1"/>
</dbReference>
<gene>
    <name evidence="3" type="ORF">O4U47_06185</name>
</gene>
<evidence type="ECO:0000256" key="1">
    <source>
        <dbReference type="ARBA" id="ARBA00023125"/>
    </source>
</evidence>
<reference evidence="3" key="1">
    <citation type="submission" date="2023-01" db="EMBL/GenBank/DDBJ databases">
        <title>Draft genome sequence of Nocardiopsis sp. LSu2-4 isolated from halophytes.</title>
        <authorList>
            <person name="Duangmal K."/>
            <person name="Chantavorakit T."/>
        </authorList>
    </citation>
    <scope>NUCLEOTIDE SEQUENCE</scope>
    <source>
        <strain evidence="3">LSu2-4</strain>
    </source>
</reference>
<evidence type="ECO:0000259" key="2">
    <source>
        <dbReference type="PROSITE" id="PS50937"/>
    </source>
</evidence>
<dbReference type="Pfam" id="PF07739">
    <property type="entry name" value="TipAS"/>
    <property type="match status" value="1"/>
</dbReference>
<keyword evidence="1" id="KW-0238">DNA-binding</keyword>
<dbReference type="Pfam" id="PF13411">
    <property type="entry name" value="MerR_1"/>
    <property type="match status" value="1"/>
</dbReference>
<dbReference type="InterPro" id="IPR047057">
    <property type="entry name" value="MerR_fam"/>
</dbReference>
<dbReference type="SUPFAM" id="SSF46955">
    <property type="entry name" value="Putative DNA-binding domain"/>
    <property type="match status" value="1"/>
</dbReference>
<dbReference type="PROSITE" id="PS50937">
    <property type="entry name" value="HTH_MERR_2"/>
    <property type="match status" value="1"/>
</dbReference>
<protein>
    <submittedName>
        <fullName evidence="3">MerR family transcriptional regulator</fullName>
    </submittedName>
</protein>
<dbReference type="EMBL" id="JAQFWP010000008">
    <property type="protein sequence ID" value="MDA2804093.1"/>
    <property type="molecule type" value="Genomic_DNA"/>
</dbReference>
<organism evidence="3 4">
    <name type="scientific">Nocardiopsis suaedae</name>
    <dbReference type="NCBI Taxonomy" id="3018444"/>
    <lineage>
        <taxon>Bacteria</taxon>
        <taxon>Bacillati</taxon>
        <taxon>Actinomycetota</taxon>
        <taxon>Actinomycetes</taxon>
        <taxon>Streptosporangiales</taxon>
        <taxon>Nocardiopsidaceae</taxon>
        <taxon>Nocardiopsis</taxon>
    </lineage>
</organism>
<dbReference type="RefSeq" id="WP_270676603.1">
    <property type="nucleotide sequence ID" value="NZ_JAQFWP010000008.1"/>
</dbReference>
<comment type="caution">
    <text evidence="3">The sequence shown here is derived from an EMBL/GenBank/DDBJ whole genome shotgun (WGS) entry which is preliminary data.</text>
</comment>
<keyword evidence="4" id="KW-1185">Reference proteome</keyword>
<sequence>MDGEDRTWKVGELARSTGLTVRALHHYDAVGLVRPSARTASGHRLYTGADVRLLYRTLALRDLGLSLEEVRSVLEGGGPGLGELLADQLEQVERRISALHALRGRLSAVVSASRGGPPLEPERLMRVIEGMSGVDETMRTYFSEEQMRALHRRREERGEEAVAADVAAWPELIAAVGRAVEEGADPASEQGRELAERWMRLLESFHGGDEGLKESLYRMREDNSEEIAAEHGGPTPEMIDFITRANAAREAG</sequence>
<evidence type="ECO:0000313" key="3">
    <source>
        <dbReference type="EMBL" id="MDA2804093.1"/>
    </source>
</evidence>
<dbReference type="PROSITE" id="PS00552">
    <property type="entry name" value="HTH_MERR_1"/>
    <property type="match status" value="1"/>
</dbReference>